<sequence length="118" mass="14670">MDPSEESIQTKGSRVNGKEWKEEKKAFRVKSFGVKNKKFTDFQRRNEKKQQEDNYKARLKELKQEKEDLKTQRINDLKRRREIKAEKERFEKMAEKMNKRKIERLRRKEKRNKLLKER</sequence>
<comment type="caution">
    <text evidence="1">The sequence shown here is derived from an EMBL/GenBank/DDBJ whole genome shotgun (WGS) entry which is preliminary data.</text>
</comment>
<evidence type="ECO:0000313" key="2">
    <source>
        <dbReference type="Proteomes" id="UP001152531"/>
    </source>
</evidence>
<evidence type="ECO:0000313" key="1">
    <source>
        <dbReference type="EMBL" id="CAH6719935.1"/>
    </source>
</evidence>
<name>A0ACA9Y4P7_9ASCO</name>
<reference evidence="1" key="1">
    <citation type="submission" date="2022-06" db="EMBL/GenBank/DDBJ databases">
        <authorList>
            <person name="Legras J.-L."/>
            <person name="Devillers H."/>
            <person name="Grondin C."/>
        </authorList>
    </citation>
    <scope>NUCLEOTIDE SEQUENCE</scope>
    <source>
        <strain evidence="1">CLIB 1444</strain>
    </source>
</reference>
<protein>
    <submittedName>
        <fullName evidence="1">rRNA-processing protein Cgr1p</fullName>
    </submittedName>
</protein>
<proteinExistence type="predicted"/>
<keyword evidence="2" id="KW-1185">Reference proteome</keyword>
<dbReference type="EMBL" id="CALSDN010000003">
    <property type="protein sequence ID" value="CAH6719935.1"/>
    <property type="molecule type" value="Genomic_DNA"/>
</dbReference>
<gene>
    <name evidence="1" type="ORF">CLIB1444_03S00760</name>
</gene>
<dbReference type="Proteomes" id="UP001152531">
    <property type="component" value="Unassembled WGS sequence"/>
</dbReference>
<organism evidence="1 2">
    <name type="scientific">[Candida] jaroonii</name>
    <dbReference type="NCBI Taxonomy" id="467808"/>
    <lineage>
        <taxon>Eukaryota</taxon>
        <taxon>Fungi</taxon>
        <taxon>Dikarya</taxon>
        <taxon>Ascomycota</taxon>
        <taxon>Saccharomycotina</taxon>
        <taxon>Pichiomycetes</taxon>
        <taxon>Debaryomycetaceae</taxon>
        <taxon>Yamadazyma</taxon>
    </lineage>
</organism>
<accession>A0ACA9Y4P7</accession>